<dbReference type="Proteomes" id="UP000814140">
    <property type="component" value="Unassembled WGS sequence"/>
</dbReference>
<sequence length="154" mass="17097">MMTIVMCLDAGEKPQGWCGLASLRCAESLKVTADAERSRALCRALTRLHCPLESHQLIRLLLSCFSALPASRAMADANGRVCYRTWHHRCHVPPVEDERLVGMLRNNDLNSWACKKCLKALGMLPVRVSDKAYCCDEASAYPSHPREVAATPET</sequence>
<keyword evidence="2" id="KW-1185">Reference proteome</keyword>
<dbReference type="EMBL" id="MU277298">
    <property type="protein sequence ID" value="KAI0055311.1"/>
    <property type="molecule type" value="Genomic_DNA"/>
</dbReference>
<reference evidence="1" key="2">
    <citation type="journal article" date="2022" name="New Phytol.">
        <title>Evolutionary transition to the ectomycorrhizal habit in the genomes of a hyperdiverse lineage of mushroom-forming fungi.</title>
        <authorList>
            <person name="Looney B."/>
            <person name="Miyauchi S."/>
            <person name="Morin E."/>
            <person name="Drula E."/>
            <person name="Courty P.E."/>
            <person name="Kohler A."/>
            <person name="Kuo A."/>
            <person name="LaButti K."/>
            <person name="Pangilinan J."/>
            <person name="Lipzen A."/>
            <person name="Riley R."/>
            <person name="Andreopoulos W."/>
            <person name="He G."/>
            <person name="Johnson J."/>
            <person name="Nolan M."/>
            <person name="Tritt A."/>
            <person name="Barry K.W."/>
            <person name="Grigoriev I.V."/>
            <person name="Nagy L.G."/>
            <person name="Hibbett D."/>
            <person name="Henrissat B."/>
            <person name="Matheny P.B."/>
            <person name="Labbe J."/>
            <person name="Martin F.M."/>
        </authorList>
    </citation>
    <scope>NUCLEOTIDE SEQUENCE</scope>
    <source>
        <strain evidence="1">HHB10654</strain>
    </source>
</reference>
<proteinExistence type="predicted"/>
<reference evidence="1" key="1">
    <citation type="submission" date="2021-03" db="EMBL/GenBank/DDBJ databases">
        <authorList>
            <consortium name="DOE Joint Genome Institute"/>
            <person name="Ahrendt S."/>
            <person name="Looney B.P."/>
            <person name="Miyauchi S."/>
            <person name="Morin E."/>
            <person name="Drula E."/>
            <person name="Courty P.E."/>
            <person name="Chicoki N."/>
            <person name="Fauchery L."/>
            <person name="Kohler A."/>
            <person name="Kuo A."/>
            <person name="Labutti K."/>
            <person name="Pangilinan J."/>
            <person name="Lipzen A."/>
            <person name="Riley R."/>
            <person name="Andreopoulos W."/>
            <person name="He G."/>
            <person name="Johnson J."/>
            <person name="Barry K.W."/>
            <person name="Grigoriev I.V."/>
            <person name="Nagy L."/>
            <person name="Hibbett D."/>
            <person name="Henrissat B."/>
            <person name="Matheny P.B."/>
            <person name="Labbe J."/>
            <person name="Martin F."/>
        </authorList>
    </citation>
    <scope>NUCLEOTIDE SEQUENCE</scope>
    <source>
        <strain evidence="1">HHB10654</strain>
    </source>
</reference>
<name>A0ACB8SHX3_9AGAM</name>
<evidence type="ECO:0000313" key="2">
    <source>
        <dbReference type="Proteomes" id="UP000814140"/>
    </source>
</evidence>
<gene>
    <name evidence="1" type="ORF">BV25DRAFT_228345</name>
</gene>
<accession>A0ACB8SHX3</accession>
<evidence type="ECO:0000313" key="1">
    <source>
        <dbReference type="EMBL" id="KAI0055311.1"/>
    </source>
</evidence>
<comment type="caution">
    <text evidence="1">The sequence shown here is derived from an EMBL/GenBank/DDBJ whole genome shotgun (WGS) entry which is preliminary data.</text>
</comment>
<organism evidence="1 2">
    <name type="scientific">Artomyces pyxidatus</name>
    <dbReference type="NCBI Taxonomy" id="48021"/>
    <lineage>
        <taxon>Eukaryota</taxon>
        <taxon>Fungi</taxon>
        <taxon>Dikarya</taxon>
        <taxon>Basidiomycota</taxon>
        <taxon>Agaricomycotina</taxon>
        <taxon>Agaricomycetes</taxon>
        <taxon>Russulales</taxon>
        <taxon>Auriscalpiaceae</taxon>
        <taxon>Artomyces</taxon>
    </lineage>
</organism>
<protein>
    <submittedName>
        <fullName evidence="1">Uncharacterized protein</fullName>
    </submittedName>
</protein>